<dbReference type="PANTHER" id="PTHR46513:SF6">
    <property type="entry name" value="NIDOGEN-1"/>
    <property type="match status" value="1"/>
</dbReference>
<evidence type="ECO:0000256" key="4">
    <source>
        <dbReference type="ARBA" id="ARBA00023157"/>
    </source>
</evidence>
<keyword evidence="2" id="KW-0732">Signal</keyword>
<evidence type="ECO:0000256" key="3">
    <source>
        <dbReference type="ARBA" id="ARBA00022737"/>
    </source>
</evidence>
<dbReference type="STRING" id="62062.ENSHHUP00000068871"/>
<evidence type="ECO:0000256" key="6">
    <source>
        <dbReference type="PROSITE-ProRule" id="PRU00461"/>
    </source>
</evidence>
<dbReference type="SMART" id="SM00135">
    <property type="entry name" value="LY"/>
    <property type="match status" value="3"/>
</dbReference>
<feature type="repeat" description="LDL-receptor class B" evidence="6">
    <location>
        <begin position="71"/>
        <end position="115"/>
    </location>
</feature>
<dbReference type="InterPro" id="IPR011042">
    <property type="entry name" value="6-blade_b-propeller_TolB-like"/>
</dbReference>
<evidence type="ECO:0000313" key="8">
    <source>
        <dbReference type="Proteomes" id="UP000314982"/>
    </source>
</evidence>
<dbReference type="GO" id="GO:0017147">
    <property type="term" value="F:Wnt-protein binding"/>
    <property type="evidence" value="ECO:0007669"/>
    <property type="project" value="TreeGrafter"/>
</dbReference>
<sequence>MFMYVLLTNVFLSDLESPEGIAIDHLGRTLFWTDSMKDRIEVASLDGTKRRVLIDTNLVNPRAIIVDPVNGNMYWADWNRDAPKIETSAMDGTNRRVLVKDDLGLPNGLTYDPQSSQLCWADAGTVCYYRRYSTETSVDGIRGCLC</sequence>
<dbReference type="InterPro" id="IPR050778">
    <property type="entry name" value="Cueball_EGF_LRP_Nidogen"/>
</dbReference>
<dbReference type="Pfam" id="PF00058">
    <property type="entry name" value="Ldl_recept_b"/>
    <property type="match status" value="2"/>
</dbReference>
<dbReference type="FunFam" id="2.120.10.30:FF:000241">
    <property type="entry name" value="Low-density lipoprotein receptor-related protein 6"/>
    <property type="match status" value="1"/>
</dbReference>
<dbReference type="Proteomes" id="UP000314982">
    <property type="component" value="Unassembled WGS sequence"/>
</dbReference>
<name>A0A4W5PVJ9_9TELE</name>
<feature type="repeat" description="LDL-receptor class B" evidence="6">
    <location>
        <begin position="28"/>
        <end position="70"/>
    </location>
</feature>
<dbReference type="GO" id="GO:0042813">
    <property type="term" value="F:Wnt receptor activity"/>
    <property type="evidence" value="ECO:0007669"/>
    <property type="project" value="TreeGrafter"/>
</dbReference>
<dbReference type="Gene3D" id="2.120.10.30">
    <property type="entry name" value="TolB, C-terminal domain"/>
    <property type="match status" value="1"/>
</dbReference>
<reference evidence="7" key="3">
    <citation type="submission" date="2025-09" db="UniProtKB">
        <authorList>
            <consortium name="Ensembl"/>
        </authorList>
    </citation>
    <scope>IDENTIFICATION</scope>
</reference>
<evidence type="ECO:0000256" key="5">
    <source>
        <dbReference type="ARBA" id="ARBA00023180"/>
    </source>
</evidence>
<dbReference type="GO" id="GO:0060070">
    <property type="term" value="P:canonical Wnt signaling pathway"/>
    <property type="evidence" value="ECO:0007669"/>
    <property type="project" value="TreeGrafter"/>
</dbReference>
<evidence type="ECO:0000313" key="7">
    <source>
        <dbReference type="Ensembl" id="ENSHHUP00000068871.1"/>
    </source>
</evidence>
<dbReference type="GO" id="GO:0005886">
    <property type="term" value="C:plasma membrane"/>
    <property type="evidence" value="ECO:0007669"/>
    <property type="project" value="TreeGrafter"/>
</dbReference>
<accession>A0A4W5PVJ9</accession>
<keyword evidence="1" id="KW-0245">EGF-like domain</keyword>
<dbReference type="GeneTree" id="ENSGT00940000156318"/>
<keyword evidence="4" id="KW-1015">Disulfide bond</keyword>
<keyword evidence="3" id="KW-0677">Repeat</keyword>
<evidence type="ECO:0000256" key="2">
    <source>
        <dbReference type="ARBA" id="ARBA00022729"/>
    </source>
</evidence>
<dbReference type="AlphaFoldDB" id="A0A4W5PVJ9"/>
<dbReference type="PROSITE" id="PS51120">
    <property type="entry name" value="LDLRB"/>
    <property type="match status" value="2"/>
</dbReference>
<dbReference type="PANTHER" id="PTHR46513">
    <property type="entry name" value="VITELLOGENIN RECEPTOR-LIKE PROTEIN-RELATED-RELATED"/>
    <property type="match status" value="1"/>
</dbReference>
<reference evidence="8" key="1">
    <citation type="submission" date="2018-06" db="EMBL/GenBank/DDBJ databases">
        <title>Genome assembly of Danube salmon.</title>
        <authorList>
            <person name="Macqueen D.J."/>
            <person name="Gundappa M.K."/>
        </authorList>
    </citation>
    <scope>NUCLEOTIDE SEQUENCE [LARGE SCALE GENOMIC DNA]</scope>
</reference>
<reference evidence="7" key="2">
    <citation type="submission" date="2025-08" db="UniProtKB">
        <authorList>
            <consortium name="Ensembl"/>
        </authorList>
    </citation>
    <scope>IDENTIFICATION</scope>
</reference>
<dbReference type="InterPro" id="IPR000033">
    <property type="entry name" value="LDLR_classB_rpt"/>
</dbReference>
<evidence type="ECO:0000256" key="1">
    <source>
        <dbReference type="ARBA" id="ARBA00022536"/>
    </source>
</evidence>
<dbReference type="SUPFAM" id="SSF63825">
    <property type="entry name" value="YWTD domain"/>
    <property type="match status" value="1"/>
</dbReference>
<dbReference type="Ensembl" id="ENSHHUT00000071181.1">
    <property type="protein sequence ID" value="ENSHHUP00000068871.1"/>
    <property type="gene ID" value="ENSHHUG00000040588.1"/>
</dbReference>
<keyword evidence="8" id="KW-1185">Reference proteome</keyword>
<organism evidence="7 8">
    <name type="scientific">Hucho hucho</name>
    <name type="common">huchen</name>
    <dbReference type="NCBI Taxonomy" id="62062"/>
    <lineage>
        <taxon>Eukaryota</taxon>
        <taxon>Metazoa</taxon>
        <taxon>Chordata</taxon>
        <taxon>Craniata</taxon>
        <taxon>Vertebrata</taxon>
        <taxon>Euteleostomi</taxon>
        <taxon>Actinopterygii</taxon>
        <taxon>Neopterygii</taxon>
        <taxon>Teleostei</taxon>
        <taxon>Protacanthopterygii</taxon>
        <taxon>Salmoniformes</taxon>
        <taxon>Salmonidae</taxon>
        <taxon>Salmoninae</taxon>
        <taxon>Hucho</taxon>
    </lineage>
</organism>
<protein>
    <submittedName>
        <fullName evidence="7">Uncharacterized protein</fullName>
    </submittedName>
</protein>
<keyword evidence="5" id="KW-0325">Glycoprotein</keyword>
<proteinExistence type="predicted"/>